<comment type="caution">
    <text evidence="4">The sequence shown here is derived from an EMBL/GenBank/DDBJ whole genome shotgun (WGS) entry which is preliminary data.</text>
</comment>
<evidence type="ECO:0000313" key="5">
    <source>
        <dbReference type="Proteomes" id="UP000295382"/>
    </source>
</evidence>
<dbReference type="SUPFAM" id="SSF52540">
    <property type="entry name" value="P-loop containing nucleoside triphosphate hydrolases"/>
    <property type="match status" value="1"/>
</dbReference>
<organism evidence="4 5">
    <name type="scientific">Paucimonas lemoignei</name>
    <name type="common">Pseudomonas lemoignei</name>
    <dbReference type="NCBI Taxonomy" id="29443"/>
    <lineage>
        <taxon>Bacteria</taxon>
        <taxon>Pseudomonadati</taxon>
        <taxon>Pseudomonadota</taxon>
        <taxon>Betaproteobacteria</taxon>
        <taxon>Burkholderiales</taxon>
        <taxon>Burkholderiaceae</taxon>
        <taxon>Paucimonas</taxon>
    </lineage>
</organism>
<keyword evidence="4" id="KW-0255">Endonuclease</keyword>
<evidence type="ECO:0000259" key="1">
    <source>
        <dbReference type="Pfam" id="PF13175"/>
    </source>
</evidence>
<sequence length="605" mass="67492">MKVCRLKIENFRGIQRGELHIPDHAVLVGDNNIGKSTVLEALDLVLGPDRLARRPIIDEHDFYAGQYMSADGTAIPIQIEAIIIDLSEEQIRHFNNHLEWWNREACTLLDGPPAENTDLQTVEPALRVGFVGQYDAEEDDFVGTTHFLSPVKDDSTYDVFRTADKRRCGFLYLRTVRTGSRALSLERGSLLDIILRMQEEKNFQIWEDVLAQLRELPVAEKPGLGINDILSSVENAVRSYMPADSISHPHLRVSDLTRETLRRTLAVFMASGAKREDGTEYSAPFQHQGTGTINTLVLAMLSLIAELKQNVIFAMEEPEIAIPPHTQKRIINGVRGKSAQAIFTSHSPYVLEEFNPEQILVLTRVDGTLSGQPAGYPPSVKPKTYKTEVRTRFCEALLARRILITEGRTEYDAYPAAARRLNELHPDECKSLEALGVAVIDAQSDSFIAKLGTYYRKLGKQVFAVFDQQEEFQRAAIKAAVDYPFEAPEKGFENVIVNGANYAALRRHALQLVVDGEWPPHLAAIQPQAAMTPEQLCNAMREFFKNVKGNGTAADFLSSCTREEMPELVVNYIVAIQFAIESTFMIKPHAAAVPPPPVNAEDVAA</sequence>
<dbReference type="Proteomes" id="UP000295382">
    <property type="component" value="Unassembled WGS sequence"/>
</dbReference>
<dbReference type="OrthoDB" id="3322489at2"/>
<dbReference type="GO" id="GO:0004519">
    <property type="term" value="F:endonuclease activity"/>
    <property type="evidence" value="ECO:0007669"/>
    <property type="project" value="UniProtKB-KW"/>
</dbReference>
<dbReference type="PANTHER" id="PTHR43581">
    <property type="entry name" value="ATP/GTP PHOSPHATASE"/>
    <property type="match status" value="1"/>
</dbReference>
<proteinExistence type="predicted"/>
<dbReference type="InterPro" id="IPR034139">
    <property type="entry name" value="TOPRIM_OLD"/>
</dbReference>
<dbReference type="InterPro" id="IPR051396">
    <property type="entry name" value="Bact_Antivir_Def_Nuclease"/>
</dbReference>
<accession>A0A4R3HX95</accession>
<keyword evidence="4" id="KW-0540">Nuclease</keyword>
<evidence type="ECO:0000259" key="2">
    <source>
        <dbReference type="Pfam" id="PF13304"/>
    </source>
</evidence>
<evidence type="ECO:0000259" key="3">
    <source>
        <dbReference type="Pfam" id="PF20469"/>
    </source>
</evidence>
<keyword evidence="5" id="KW-1185">Reference proteome</keyword>
<feature type="domain" description="Endonuclease GajA/Old nuclease/RecF-like AAA" evidence="1">
    <location>
        <begin position="1"/>
        <end position="51"/>
    </location>
</feature>
<feature type="domain" description="ATPase AAA-type core" evidence="2">
    <location>
        <begin position="184"/>
        <end position="352"/>
    </location>
</feature>
<dbReference type="InterPro" id="IPR027417">
    <property type="entry name" value="P-loop_NTPase"/>
</dbReference>
<name>A0A4R3HX95_PAULE</name>
<dbReference type="InterPro" id="IPR003959">
    <property type="entry name" value="ATPase_AAA_core"/>
</dbReference>
<dbReference type="Pfam" id="PF13175">
    <property type="entry name" value="AAA_15"/>
    <property type="match status" value="1"/>
</dbReference>
<dbReference type="RefSeq" id="WP_132257995.1">
    <property type="nucleotide sequence ID" value="NZ_SLZQ01000003.1"/>
</dbReference>
<dbReference type="Gene3D" id="3.40.50.300">
    <property type="entry name" value="P-loop containing nucleotide triphosphate hydrolases"/>
    <property type="match status" value="2"/>
</dbReference>
<dbReference type="Pfam" id="PF20469">
    <property type="entry name" value="OLD-like_TOPRIM"/>
    <property type="match status" value="1"/>
</dbReference>
<dbReference type="PANTHER" id="PTHR43581:SF4">
    <property type="entry name" value="ATP_GTP PHOSPHATASE"/>
    <property type="match status" value="1"/>
</dbReference>
<dbReference type="EMBL" id="SLZQ01000003">
    <property type="protein sequence ID" value="TCS37926.1"/>
    <property type="molecule type" value="Genomic_DNA"/>
</dbReference>
<reference evidence="4 5" key="1">
    <citation type="submission" date="2019-03" db="EMBL/GenBank/DDBJ databases">
        <title>Genomic Encyclopedia of Type Strains, Phase IV (KMG-IV): sequencing the most valuable type-strain genomes for metagenomic binning, comparative biology and taxonomic classification.</title>
        <authorList>
            <person name="Goeker M."/>
        </authorList>
    </citation>
    <scope>NUCLEOTIDE SEQUENCE [LARGE SCALE GENOMIC DNA]</scope>
    <source>
        <strain evidence="4 5">DSM 7445</strain>
    </source>
</reference>
<feature type="domain" description="OLD protein-like TOPRIM" evidence="3">
    <location>
        <begin position="397"/>
        <end position="467"/>
    </location>
</feature>
<gene>
    <name evidence="4" type="ORF">EDC30_103218</name>
</gene>
<dbReference type="InterPro" id="IPR041685">
    <property type="entry name" value="AAA_GajA/Old/RecF-like"/>
</dbReference>
<dbReference type="AlphaFoldDB" id="A0A4R3HX95"/>
<protein>
    <submittedName>
        <fullName evidence="4">Putative ATP-dependent endonuclease of OLD family</fullName>
    </submittedName>
</protein>
<dbReference type="Pfam" id="PF13304">
    <property type="entry name" value="AAA_21"/>
    <property type="match status" value="1"/>
</dbReference>
<keyword evidence="4" id="KW-0378">Hydrolase</keyword>
<evidence type="ECO:0000313" key="4">
    <source>
        <dbReference type="EMBL" id="TCS37926.1"/>
    </source>
</evidence>